<comment type="subunit">
    <text evidence="19">Interacts with the MLH1-PMS2 heterodimer via MLH1. Interacts with MSH3. Interacts with the MSH2-MSH6 heterodimer via MSH2, and this interaction may increase the processivity of the 5'-&gt;3' exonuclease activity. Interacts with PCNA, and this interaction may both stimulate the cryptic 3'-&gt;5' exonuclease activity and suppress the 5'-&gt;3' exonuclease activity. Interacts with WRN, and this interaction stimulates both the 5'-&gt;3' exonuclease activity and cleavage of 5'-overhanging flap structures. Interacts with RECQL/RECQ1, and this interaction stimulates cleavage of 5'-overhanging flap structures. Interacts with DNA helicase ZGRF1; the interaction is increased following DNA damage induction.</text>
</comment>
<dbReference type="Pfam" id="PF00752">
    <property type="entry name" value="XPG_N"/>
    <property type="match status" value="1"/>
</dbReference>
<comment type="cofactor">
    <cofactor evidence="20">
        <name>Mg(2+)</name>
        <dbReference type="ChEBI" id="CHEBI:18420"/>
    </cofactor>
    <text evidence="20">Binds 2 magnesium ions per subunit. They probably participate in the reaction catalyzed by the enzyme. May bind an additional third magnesium ion after substrate binding.</text>
</comment>
<evidence type="ECO:0000256" key="10">
    <source>
        <dbReference type="ARBA" id="ARBA00022842"/>
    </source>
</evidence>
<evidence type="ECO:0000256" key="8">
    <source>
        <dbReference type="ARBA" id="ARBA00022801"/>
    </source>
</evidence>
<dbReference type="InParanoid" id="S7W9Z8"/>
<dbReference type="GO" id="GO:0035312">
    <property type="term" value="F:5'-3' DNA exonuclease activity"/>
    <property type="evidence" value="ECO:0007669"/>
    <property type="project" value="UniProtKB-UniRule"/>
</dbReference>
<evidence type="ECO:0000256" key="12">
    <source>
        <dbReference type="ARBA" id="ARBA00022881"/>
    </source>
</evidence>
<keyword evidence="5 20" id="KW-0479">Metal-binding</keyword>
<dbReference type="InterPro" id="IPR006085">
    <property type="entry name" value="XPG_DNA_repair_N"/>
</dbReference>
<evidence type="ECO:0000256" key="6">
    <source>
        <dbReference type="ARBA" id="ARBA00022759"/>
    </source>
</evidence>
<dbReference type="GO" id="GO:0046872">
    <property type="term" value="F:metal ion binding"/>
    <property type="evidence" value="ECO:0007669"/>
    <property type="project" value="UniProtKB-UniRule"/>
</dbReference>
<dbReference type="SMART" id="SM00279">
    <property type="entry name" value="HhH2"/>
    <property type="match status" value="1"/>
</dbReference>
<evidence type="ECO:0000259" key="21">
    <source>
        <dbReference type="SMART" id="SM00484"/>
    </source>
</evidence>
<dbReference type="Gene3D" id="3.40.50.1010">
    <property type="entry name" value="5'-nuclease"/>
    <property type="match status" value="1"/>
</dbReference>
<dbReference type="SUPFAM" id="SSF47807">
    <property type="entry name" value="5' to 3' exonuclease, C-terminal subdomain"/>
    <property type="match status" value="1"/>
</dbReference>
<dbReference type="InterPro" id="IPR044752">
    <property type="entry name" value="PIN-like_EXO1"/>
</dbReference>
<keyword evidence="14 20" id="KW-0238">DNA-binding</keyword>
<feature type="domain" description="XPG N-terminal" evidence="22">
    <location>
        <begin position="1"/>
        <end position="99"/>
    </location>
</feature>
<evidence type="ECO:0000256" key="4">
    <source>
        <dbReference type="ARBA" id="ARBA00022722"/>
    </source>
</evidence>
<dbReference type="InterPro" id="IPR037315">
    <property type="entry name" value="EXO1_H3TH"/>
</dbReference>
<dbReference type="GO" id="GO:0006281">
    <property type="term" value="P:DNA repair"/>
    <property type="evidence" value="ECO:0007669"/>
    <property type="project" value="UniProtKB-UniRule"/>
</dbReference>
<keyword evidence="15 20" id="KW-0234">DNA repair</keyword>
<evidence type="ECO:0000256" key="15">
    <source>
        <dbReference type="ARBA" id="ARBA00023204"/>
    </source>
</evidence>
<keyword evidence="16 20" id="KW-0539">Nucleus</keyword>
<dbReference type="SUPFAM" id="SSF88723">
    <property type="entry name" value="PIN domain-like"/>
    <property type="match status" value="1"/>
</dbReference>
<dbReference type="EC" id="3.1.-.-" evidence="20"/>
<evidence type="ECO:0000313" key="23">
    <source>
        <dbReference type="EMBL" id="EPR79686.1"/>
    </source>
</evidence>
<dbReference type="CDD" id="cd09908">
    <property type="entry name" value="H3TH_EXO1"/>
    <property type="match status" value="1"/>
</dbReference>
<dbReference type="GO" id="GO:0051321">
    <property type="term" value="P:meiotic cell cycle"/>
    <property type="evidence" value="ECO:0007669"/>
    <property type="project" value="UniProtKB-KW"/>
</dbReference>
<dbReference type="PANTHER" id="PTHR11081">
    <property type="entry name" value="FLAP ENDONUCLEASE FAMILY MEMBER"/>
    <property type="match status" value="1"/>
</dbReference>
<comment type="function">
    <text evidence="18">5'-&gt;3' double-stranded DNA exonuclease which may also possess a cryptic 3'-&gt;5' double-stranded DNA exonuclease activity. Functions in DNA mismatch repair (MMR) to excise mismatch-containing DNA tracts directed by strand breaks located either 5' or 3' to the mismatch. Also exhibits endonuclease activity against 5'-overhanging flap structures similar to those generated by displacement synthesis when DNA polymerase encounters the 5'-end of a downstream Okazaki fragment. Required for somatic hypermutation (SHM) and class switch recombination (CSR) of immunoglobulin genes. Essential for male and female meiosis.</text>
</comment>
<organism evidence="23 24">
    <name type="scientific">Spraguea lophii (strain 42_110)</name>
    <name type="common">Microsporidian parasite</name>
    <dbReference type="NCBI Taxonomy" id="1358809"/>
    <lineage>
        <taxon>Eukaryota</taxon>
        <taxon>Fungi</taxon>
        <taxon>Fungi incertae sedis</taxon>
        <taxon>Microsporidia</taxon>
        <taxon>Spragueidae</taxon>
        <taxon>Spraguea</taxon>
    </lineage>
</organism>
<keyword evidence="3" id="KW-0597">Phosphoprotein</keyword>
<dbReference type="CDD" id="cd09857">
    <property type="entry name" value="PIN_EXO1"/>
    <property type="match status" value="1"/>
</dbReference>
<feature type="domain" description="XPG-I" evidence="21">
    <location>
        <begin position="135"/>
        <end position="202"/>
    </location>
</feature>
<keyword evidence="9 20" id="KW-0269">Exonuclease</keyword>
<dbReference type="AlphaFoldDB" id="S7W9Z8"/>
<dbReference type="PRINTS" id="PR00853">
    <property type="entry name" value="XPGRADSUPER"/>
</dbReference>
<dbReference type="Gene3D" id="1.10.150.20">
    <property type="entry name" value="5' to 3' exonuclease, C-terminal subdomain"/>
    <property type="match status" value="1"/>
</dbReference>
<name>S7W9Z8_SPRLO</name>
<protein>
    <recommendedName>
        <fullName evidence="20">Exonuclease 1</fullName>
        <ecNumber evidence="20">3.1.-.-</ecNumber>
    </recommendedName>
</protein>
<dbReference type="EMBL" id="ATCN01000156">
    <property type="protein sequence ID" value="EPR79686.1"/>
    <property type="molecule type" value="Genomic_DNA"/>
</dbReference>
<keyword evidence="20" id="KW-0228">DNA excision</keyword>
<dbReference type="SMART" id="SM00484">
    <property type="entry name" value="XPGI"/>
    <property type="match status" value="1"/>
</dbReference>
<dbReference type="Proteomes" id="UP000014978">
    <property type="component" value="Unassembled WGS sequence"/>
</dbReference>
<evidence type="ECO:0000256" key="1">
    <source>
        <dbReference type="ARBA" id="ARBA00004123"/>
    </source>
</evidence>
<dbReference type="GO" id="GO:0003677">
    <property type="term" value="F:DNA binding"/>
    <property type="evidence" value="ECO:0007669"/>
    <property type="project" value="UniProtKB-UniRule"/>
</dbReference>
<evidence type="ECO:0000256" key="13">
    <source>
        <dbReference type="ARBA" id="ARBA00022990"/>
    </source>
</evidence>
<evidence type="ECO:0000256" key="7">
    <source>
        <dbReference type="ARBA" id="ARBA00022763"/>
    </source>
</evidence>
<dbReference type="InterPro" id="IPR029060">
    <property type="entry name" value="PIN-like_dom_sf"/>
</dbReference>
<dbReference type="FunCoup" id="S7W9Z8">
    <property type="interactions" value="74"/>
</dbReference>
<dbReference type="InterPro" id="IPR006086">
    <property type="entry name" value="XPG-I_dom"/>
</dbReference>
<evidence type="ECO:0000256" key="5">
    <source>
        <dbReference type="ARBA" id="ARBA00022723"/>
    </source>
</evidence>
<dbReference type="Pfam" id="PF00867">
    <property type="entry name" value="XPG_I"/>
    <property type="match status" value="1"/>
</dbReference>
<evidence type="ECO:0000256" key="18">
    <source>
        <dbReference type="ARBA" id="ARBA00057694"/>
    </source>
</evidence>
<reference evidence="24" key="1">
    <citation type="journal article" date="2013" name="PLoS Genet.">
        <title>The genome of Spraguea lophii and the basis of host-microsporidian interactions.</title>
        <authorList>
            <person name="Campbell S.E."/>
            <person name="Williams T.A."/>
            <person name="Yousuf A."/>
            <person name="Soanes D.M."/>
            <person name="Paszkiewicz K.H."/>
            <person name="Williams B.A.P."/>
        </authorList>
    </citation>
    <scope>NUCLEOTIDE SEQUENCE [LARGE SCALE GENOMIC DNA]</scope>
    <source>
        <strain evidence="24">42_110</strain>
    </source>
</reference>
<dbReference type="OrthoDB" id="26491at2759"/>
<keyword evidence="11" id="KW-0391">Immunity</keyword>
<dbReference type="GO" id="GO:0017108">
    <property type="term" value="F:5'-flap endonuclease activity"/>
    <property type="evidence" value="ECO:0007669"/>
    <property type="project" value="TreeGrafter"/>
</dbReference>
<dbReference type="InterPro" id="IPR036279">
    <property type="entry name" value="5-3_exonuclease_C_sf"/>
</dbReference>
<proteinExistence type="inferred from homology"/>
<dbReference type="GO" id="GO:0002376">
    <property type="term" value="P:immune system process"/>
    <property type="evidence" value="ECO:0007669"/>
    <property type="project" value="UniProtKB-KW"/>
</dbReference>
<dbReference type="STRING" id="1358809.S7W9Z8"/>
<dbReference type="GO" id="GO:0005634">
    <property type="term" value="C:nucleus"/>
    <property type="evidence" value="ECO:0007669"/>
    <property type="project" value="UniProtKB-SubCell"/>
</dbReference>
<dbReference type="FunFam" id="3.40.50.1010:FF:000111">
    <property type="entry name" value="Exonuclease 1"/>
    <property type="match status" value="1"/>
</dbReference>
<evidence type="ECO:0000256" key="16">
    <source>
        <dbReference type="ARBA" id="ARBA00023242"/>
    </source>
</evidence>
<keyword evidence="12 20" id="KW-0267">Excision nuclease</keyword>
<dbReference type="FunFam" id="1.10.150.20:FF:000011">
    <property type="entry name" value="exonuclease 1"/>
    <property type="match status" value="1"/>
</dbReference>
<dbReference type="PROSITE" id="PS00841">
    <property type="entry name" value="XPG_1"/>
    <property type="match status" value="1"/>
</dbReference>
<accession>S7W9Z8</accession>
<comment type="similarity">
    <text evidence="2 20">Belongs to the XPG/RAD2 endonuclease family. EXO1 subfamily.</text>
</comment>
<keyword evidence="7 20" id="KW-0227">DNA damage</keyword>
<dbReference type="InterPro" id="IPR019974">
    <property type="entry name" value="XPG_CS"/>
</dbReference>
<dbReference type="VEuPathDB" id="MicrosporidiaDB:SLOPH_354"/>
<keyword evidence="13" id="KW-0007">Acetylation</keyword>
<keyword evidence="6" id="KW-0255">Endonuclease</keyword>
<evidence type="ECO:0000256" key="17">
    <source>
        <dbReference type="ARBA" id="ARBA00023254"/>
    </source>
</evidence>
<keyword evidence="10 20" id="KW-0460">Magnesium</keyword>
<comment type="caution">
    <text evidence="23">The sequence shown here is derived from an EMBL/GenBank/DDBJ whole genome shotgun (WGS) entry which is preliminary data.</text>
</comment>
<evidence type="ECO:0000256" key="9">
    <source>
        <dbReference type="ARBA" id="ARBA00022839"/>
    </source>
</evidence>
<dbReference type="SMART" id="SM00485">
    <property type="entry name" value="XPGN"/>
    <property type="match status" value="1"/>
</dbReference>
<sequence>MGITGLLPLIKPILVKNNIKKYKGYRIGIDGHAWLHQLGPIIAQDLYYRKTTDKHIHIIKRKLENLINLGITPIIVFDGDCLPSKEHTNVSRRERKDKVLEEIELKLSQGKKSEANELMKRCVSITPDLVSSLIERLDSEYIISPYESDAQLSYLQKIKYIDCILTEDSDMVVYGCDKILYKYDGMYVMEYDKSKLIKVLDQHFINNMLDICILSGCDYLKSVPGIGLKTAHKLMKKHNDVNAIIEELKIKKEVPENYYKEFIRAKMTFIHQVIFDPILNKRKYHSGEMMEGYIFLGLVDKHKPTIIKGLDELNDSVKTTEIKVSKEKILKKITPVTNVVKDILRKKVKRSNKIQ</sequence>
<keyword evidence="4 20" id="KW-0540">Nuclease</keyword>
<dbReference type="InterPro" id="IPR006084">
    <property type="entry name" value="XPG/Rad2"/>
</dbReference>
<comment type="subcellular location">
    <subcellularLocation>
        <location evidence="1 20">Nucleus</location>
    </subcellularLocation>
</comment>
<keyword evidence="8 20" id="KW-0378">Hydrolase</keyword>
<dbReference type="InterPro" id="IPR008918">
    <property type="entry name" value="HhH2"/>
</dbReference>
<keyword evidence="17" id="KW-0469">Meiosis</keyword>
<evidence type="ECO:0000256" key="20">
    <source>
        <dbReference type="RuleBase" id="RU910737"/>
    </source>
</evidence>
<dbReference type="HOGENOM" id="CLU_008978_3_0_1"/>
<dbReference type="OMA" id="DVQFRAM"/>
<evidence type="ECO:0000256" key="14">
    <source>
        <dbReference type="ARBA" id="ARBA00023125"/>
    </source>
</evidence>
<evidence type="ECO:0000259" key="22">
    <source>
        <dbReference type="SMART" id="SM00485"/>
    </source>
</evidence>
<gene>
    <name evidence="23" type="ORF">SLOPH_354</name>
</gene>
<evidence type="ECO:0000256" key="19">
    <source>
        <dbReference type="ARBA" id="ARBA00064664"/>
    </source>
</evidence>
<evidence type="ECO:0000256" key="3">
    <source>
        <dbReference type="ARBA" id="ARBA00022553"/>
    </source>
</evidence>
<dbReference type="PANTHER" id="PTHR11081:SF8">
    <property type="entry name" value="EXONUCLEASE 1"/>
    <property type="match status" value="1"/>
</dbReference>
<evidence type="ECO:0000256" key="2">
    <source>
        <dbReference type="ARBA" id="ARBA00010563"/>
    </source>
</evidence>
<keyword evidence="24" id="KW-1185">Reference proteome</keyword>
<evidence type="ECO:0000256" key="11">
    <source>
        <dbReference type="ARBA" id="ARBA00022859"/>
    </source>
</evidence>
<evidence type="ECO:0000313" key="24">
    <source>
        <dbReference type="Proteomes" id="UP000014978"/>
    </source>
</evidence>